<gene>
    <name evidence="2" type="ORF">ABVK25_005118</name>
</gene>
<name>A0ABR4BDC7_9LECA</name>
<evidence type="ECO:0000256" key="1">
    <source>
        <dbReference type="SAM" id="Phobius"/>
    </source>
</evidence>
<evidence type="ECO:0000313" key="2">
    <source>
        <dbReference type="EMBL" id="KAL2054814.1"/>
    </source>
</evidence>
<evidence type="ECO:0000313" key="3">
    <source>
        <dbReference type="Proteomes" id="UP001590951"/>
    </source>
</evidence>
<keyword evidence="1" id="KW-1133">Transmembrane helix</keyword>
<dbReference type="Proteomes" id="UP001590951">
    <property type="component" value="Unassembled WGS sequence"/>
</dbReference>
<keyword evidence="1" id="KW-0472">Membrane</keyword>
<feature type="transmembrane region" description="Helical" evidence="1">
    <location>
        <begin position="34"/>
        <end position="53"/>
    </location>
</feature>
<keyword evidence="3" id="KW-1185">Reference proteome</keyword>
<proteinExistence type="predicted"/>
<keyword evidence="1" id="KW-0812">Transmembrane</keyword>
<organism evidence="2 3">
    <name type="scientific">Lepraria finkii</name>
    <dbReference type="NCBI Taxonomy" id="1340010"/>
    <lineage>
        <taxon>Eukaryota</taxon>
        <taxon>Fungi</taxon>
        <taxon>Dikarya</taxon>
        <taxon>Ascomycota</taxon>
        <taxon>Pezizomycotina</taxon>
        <taxon>Lecanoromycetes</taxon>
        <taxon>OSLEUM clade</taxon>
        <taxon>Lecanoromycetidae</taxon>
        <taxon>Lecanorales</taxon>
        <taxon>Lecanorineae</taxon>
        <taxon>Stereocaulaceae</taxon>
        <taxon>Lepraria</taxon>
    </lineage>
</organism>
<feature type="transmembrane region" description="Helical" evidence="1">
    <location>
        <begin position="187"/>
        <end position="211"/>
    </location>
</feature>
<accession>A0ABR4BDC7</accession>
<dbReference type="EMBL" id="JBHFEH010000014">
    <property type="protein sequence ID" value="KAL2054814.1"/>
    <property type="molecule type" value="Genomic_DNA"/>
</dbReference>
<sequence>MSGSKTDFVRSGLYTDYGRHSLAQKQWLWDSFRATLWTNFLAILVTIALARLFRLLQRVHFHIAENNKGIGAGTTGNVLPSQPIGLPRLPQTASHASSLTANNFPTGSQIQGRLFQDLSIVREQTTPDSKGWHQILDALKRIFAGPPHLPGAGQLNPSSKVARSPLSRLYWWELWEHMEIKSNLPQLIGGLLYLLAYLGVLACGVLTAQLATDSTAISASPDCGLYLPDSSLDAETAVRISRPYEFDAQVESAALAQSCYKTPAATDNCNFFTHRSIDFSVQRNAPCPFEDGLCHGGPKSAISFSTGPINARVIGINAPKTYEFRRNSNCSPLNMNETFIRQSKDDGGRVHHYYYGSATPLAGPETDWCYRTRDAAYMPDAPGYLVNGLFIDSRISWNQNEWDPIPELRPPPGSSLSILFVNVQKTFYLSPRHDPIFPAETRHHIKGLDQTYYINSLGHATVMACVDRTEWRDPDYGDAWSSMDQLPALFPRDPRVYAGLWLMRYSLLNSNIFQSIELRLASTFDAQSRISSFVSLDMPENQWEIELERFFKISLARIQINARNIARGVPAKYEGWYKRANNDTICMDNYLFQTQGWTNVNYTVSLLVLVPCLMLLVLAIPSDEEKLWPEPVLRHLSQTPGGKASLKIIQAAKGYLISATSNACSIIFNEHTLRRVWQTLKRVIYSSPGLLRAARHGGGVGRKLEEISTVFFSGFAH</sequence>
<reference evidence="2 3" key="1">
    <citation type="submission" date="2024-09" db="EMBL/GenBank/DDBJ databases">
        <title>Rethinking Asexuality: The Enigmatic Case of Functional Sexual Genes in Lepraria (Stereocaulaceae).</title>
        <authorList>
            <person name="Doellman M."/>
            <person name="Sun Y."/>
            <person name="Barcenas-Pena A."/>
            <person name="Lumbsch H.T."/>
            <person name="Grewe F."/>
        </authorList>
    </citation>
    <scope>NUCLEOTIDE SEQUENCE [LARGE SCALE GENOMIC DNA]</scope>
    <source>
        <strain evidence="2 3">Grewe 0041</strain>
    </source>
</reference>
<protein>
    <submittedName>
        <fullName evidence="2">Uncharacterized protein</fullName>
    </submittedName>
</protein>
<comment type="caution">
    <text evidence="2">The sequence shown here is derived from an EMBL/GenBank/DDBJ whole genome shotgun (WGS) entry which is preliminary data.</text>
</comment>